<keyword evidence="3" id="KW-1185">Reference proteome</keyword>
<organism evidence="2 3">
    <name type="scientific">Arthrobacter cryoconiti</name>
    <dbReference type="NCBI Taxonomy" id="748907"/>
    <lineage>
        <taxon>Bacteria</taxon>
        <taxon>Bacillati</taxon>
        <taxon>Actinomycetota</taxon>
        <taxon>Actinomycetes</taxon>
        <taxon>Micrococcales</taxon>
        <taxon>Micrococcaceae</taxon>
        <taxon>Arthrobacter</taxon>
    </lineage>
</organism>
<dbReference type="PANTHER" id="PTHR43658">
    <property type="entry name" value="SHORT-CHAIN DEHYDROGENASE/REDUCTASE"/>
    <property type="match status" value="1"/>
</dbReference>
<sequence length="153" mass="15632">MEIKNRTFIVTGGASGLGAATTEALLERGAYVIAADPRGPASEGAVFVETCVTNPDQVAHAIFVASQQPGPLSGIVNCAGIGIATKVLGRDGPPPLDEFLRVLTIGTASAAAFDGQIGQGGYEFAALAAHIVENQMINGEVIRLDGALRMAAR</sequence>
<dbReference type="InterPro" id="IPR036291">
    <property type="entry name" value="NAD(P)-bd_dom_sf"/>
</dbReference>
<protein>
    <submittedName>
        <fullName evidence="2">SDR family NAD(P)-dependent oxidoreductase</fullName>
    </submittedName>
</protein>
<dbReference type="Gene3D" id="3.40.50.720">
    <property type="entry name" value="NAD(P)-binding Rossmann-like Domain"/>
    <property type="match status" value="1"/>
</dbReference>
<evidence type="ECO:0000313" key="2">
    <source>
        <dbReference type="EMBL" id="MFC4264068.1"/>
    </source>
</evidence>
<evidence type="ECO:0000313" key="3">
    <source>
        <dbReference type="Proteomes" id="UP001595773"/>
    </source>
</evidence>
<gene>
    <name evidence="2" type="ORF">ACFOW9_00455</name>
</gene>
<name>A0ABV8QWM1_9MICC</name>
<proteinExistence type="predicted"/>
<accession>A0ABV8QWM1</accession>
<keyword evidence="1" id="KW-0560">Oxidoreductase</keyword>
<dbReference type="Proteomes" id="UP001595773">
    <property type="component" value="Unassembled WGS sequence"/>
</dbReference>
<comment type="caution">
    <text evidence="2">The sequence shown here is derived from an EMBL/GenBank/DDBJ whole genome shotgun (WGS) entry which is preliminary data.</text>
</comment>
<reference evidence="3" key="1">
    <citation type="journal article" date="2019" name="Int. J. Syst. Evol. Microbiol.">
        <title>The Global Catalogue of Microorganisms (GCM) 10K type strain sequencing project: providing services to taxonomists for standard genome sequencing and annotation.</title>
        <authorList>
            <consortium name="The Broad Institute Genomics Platform"/>
            <consortium name="The Broad Institute Genome Sequencing Center for Infectious Disease"/>
            <person name="Wu L."/>
            <person name="Ma J."/>
        </authorList>
    </citation>
    <scope>NUCLEOTIDE SEQUENCE [LARGE SCALE GENOMIC DNA]</scope>
    <source>
        <strain evidence="3">CGMCC 1.10698</strain>
    </source>
</reference>
<dbReference type="Pfam" id="PF00106">
    <property type="entry name" value="adh_short"/>
    <property type="match status" value="1"/>
</dbReference>
<dbReference type="RefSeq" id="WP_230068607.1">
    <property type="nucleotide sequence ID" value="NZ_BAABLL010000013.1"/>
</dbReference>
<dbReference type="PRINTS" id="PR00081">
    <property type="entry name" value="GDHRDH"/>
</dbReference>
<evidence type="ECO:0000256" key="1">
    <source>
        <dbReference type="ARBA" id="ARBA00023002"/>
    </source>
</evidence>
<dbReference type="InterPro" id="IPR002347">
    <property type="entry name" value="SDR_fam"/>
</dbReference>
<dbReference type="EMBL" id="JBHSCQ010000002">
    <property type="protein sequence ID" value="MFC4264068.1"/>
    <property type="molecule type" value="Genomic_DNA"/>
</dbReference>
<dbReference type="SUPFAM" id="SSF51735">
    <property type="entry name" value="NAD(P)-binding Rossmann-fold domains"/>
    <property type="match status" value="1"/>
</dbReference>
<dbReference type="PANTHER" id="PTHR43658:SF8">
    <property type="entry name" value="17-BETA-HYDROXYSTEROID DEHYDROGENASE 14-RELATED"/>
    <property type="match status" value="1"/>
</dbReference>